<protein>
    <submittedName>
        <fullName evidence="1">Uncharacterized protein</fullName>
    </submittedName>
</protein>
<accession>A0A1F7GWI9</accession>
<reference evidence="1 2" key="1">
    <citation type="journal article" date="2016" name="Nat. Commun.">
        <title>Thousands of microbial genomes shed light on interconnected biogeochemical processes in an aquifer system.</title>
        <authorList>
            <person name="Anantharaman K."/>
            <person name="Brown C.T."/>
            <person name="Hug L.A."/>
            <person name="Sharon I."/>
            <person name="Castelle C.J."/>
            <person name="Probst A.J."/>
            <person name="Thomas B.C."/>
            <person name="Singh A."/>
            <person name="Wilkins M.J."/>
            <person name="Karaoz U."/>
            <person name="Brodie E.L."/>
            <person name="Williams K.H."/>
            <person name="Hubbard S.S."/>
            <person name="Banfield J.F."/>
        </authorList>
    </citation>
    <scope>NUCLEOTIDE SEQUENCE [LARGE SCALE GENOMIC DNA]</scope>
</reference>
<gene>
    <name evidence="1" type="ORF">A3C25_06260</name>
</gene>
<sequence>MNRNEVVKNISAGDEYKFVGLSQPIILYLFHKWATHKGVVEEILGWNVDELGSNFIAGYCAYDRSSDLFSVTGESVSYPEYKPSSEQLNQLVDTADIRIENW</sequence>
<organism evidence="1 2">
    <name type="scientific">Candidatus Roizmanbacteria bacterium RIFCSPHIGHO2_02_FULL_38_11</name>
    <dbReference type="NCBI Taxonomy" id="1802039"/>
    <lineage>
        <taxon>Bacteria</taxon>
        <taxon>Candidatus Roizmaniibacteriota</taxon>
    </lineage>
</organism>
<evidence type="ECO:0000313" key="1">
    <source>
        <dbReference type="EMBL" id="OGK23318.1"/>
    </source>
</evidence>
<proteinExistence type="predicted"/>
<dbReference type="EMBL" id="MFZO01000048">
    <property type="protein sequence ID" value="OGK23318.1"/>
    <property type="molecule type" value="Genomic_DNA"/>
</dbReference>
<dbReference type="AlphaFoldDB" id="A0A1F7GWI9"/>
<name>A0A1F7GWI9_9BACT</name>
<dbReference type="Proteomes" id="UP000177913">
    <property type="component" value="Unassembled WGS sequence"/>
</dbReference>
<evidence type="ECO:0000313" key="2">
    <source>
        <dbReference type="Proteomes" id="UP000177913"/>
    </source>
</evidence>
<comment type="caution">
    <text evidence="1">The sequence shown here is derived from an EMBL/GenBank/DDBJ whole genome shotgun (WGS) entry which is preliminary data.</text>
</comment>